<dbReference type="InterPro" id="IPR024187">
    <property type="entry name" value="Sig_transdc_resp-reg_cit/mal"/>
</dbReference>
<evidence type="ECO:0000256" key="1">
    <source>
        <dbReference type="ARBA" id="ARBA00004496"/>
    </source>
</evidence>
<proteinExistence type="predicted"/>
<dbReference type="InterPro" id="IPR001789">
    <property type="entry name" value="Sig_transdc_resp-reg_receiver"/>
</dbReference>
<evidence type="ECO:0000313" key="13">
    <source>
        <dbReference type="EMBL" id="GAA0735953.1"/>
    </source>
</evidence>
<keyword evidence="8 10" id="KW-0804">Transcription</keyword>
<reference evidence="13 14" key="1">
    <citation type="journal article" date="2019" name="Int. J. Syst. Evol. Microbiol.">
        <title>The Global Catalogue of Microorganisms (GCM) 10K type strain sequencing project: providing services to taxonomists for standard genome sequencing and annotation.</title>
        <authorList>
            <consortium name="The Broad Institute Genomics Platform"/>
            <consortium name="The Broad Institute Genome Sequencing Center for Infectious Disease"/>
            <person name="Wu L."/>
            <person name="Ma J."/>
        </authorList>
    </citation>
    <scope>NUCLEOTIDE SEQUENCE [LARGE SCALE GENOMIC DNA]</scope>
    <source>
        <strain evidence="13 14">JCM 1407</strain>
    </source>
</reference>
<comment type="caution">
    <text evidence="13">The sequence shown here is derived from an EMBL/GenBank/DDBJ whole genome shotgun (WGS) entry which is preliminary data.</text>
</comment>
<dbReference type="PIRSF" id="PIRSF006171">
    <property type="entry name" value="RR_citrat_malat"/>
    <property type="match status" value="1"/>
</dbReference>
<evidence type="ECO:0000256" key="3">
    <source>
        <dbReference type="ARBA" id="ARBA00022553"/>
    </source>
</evidence>
<organism evidence="13 14">
    <name type="scientific">Clostridium oceanicum</name>
    <dbReference type="NCBI Taxonomy" id="1543"/>
    <lineage>
        <taxon>Bacteria</taxon>
        <taxon>Bacillati</taxon>
        <taxon>Bacillota</taxon>
        <taxon>Clostridia</taxon>
        <taxon>Eubacteriales</taxon>
        <taxon>Clostridiaceae</taxon>
        <taxon>Clostridium</taxon>
    </lineage>
</organism>
<dbReference type="SMART" id="SM00448">
    <property type="entry name" value="REC"/>
    <property type="match status" value="1"/>
</dbReference>
<sequence>MKNVVIVEDDPMVDLINKSYVNLIKGLNYLASVTEEEEIINILDSENVDLIILDVYLPKKSGLEILKSLRAKGYLVDVIMVTAANSREEIKTAFAYGALDYLVKPFEFDRFKEAIKKYMSIEKVLGNSKEFKQKEIDNISCLEKQQKLHLPKGLQRRTLEKITKVLEKNTSKTWTIREVSCKTDISNVTVKKYMDHLENINRVKVTPFYGNVGRPEYNYIYLKDK</sequence>
<dbReference type="EMBL" id="BAAACG010000006">
    <property type="protein sequence ID" value="GAA0735953.1"/>
    <property type="molecule type" value="Genomic_DNA"/>
</dbReference>
<dbReference type="InterPro" id="IPR051271">
    <property type="entry name" value="2C-system_Tx_regulators"/>
</dbReference>
<evidence type="ECO:0000259" key="12">
    <source>
        <dbReference type="PROSITE" id="PS50110"/>
    </source>
</evidence>
<comment type="function">
    <text evidence="9">May play the central regulatory role in sporulation. It may be an element of the effector pathway responsible for the activation of sporulation genes in response to nutritional stress. Spo0A may act in concert with spo0H (a sigma factor) to control the expression of some genes that are critical to the sporulation process.</text>
</comment>
<evidence type="ECO:0000256" key="5">
    <source>
        <dbReference type="ARBA" id="ARBA00023015"/>
    </source>
</evidence>
<keyword evidence="7 10" id="KW-0010">Activator</keyword>
<evidence type="ECO:0000256" key="2">
    <source>
        <dbReference type="ARBA" id="ARBA00022490"/>
    </source>
</evidence>
<dbReference type="Proteomes" id="UP001501510">
    <property type="component" value="Unassembled WGS sequence"/>
</dbReference>
<comment type="subcellular location">
    <subcellularLocation>
        <location evidence="1 10">Cytoplasm</location>
    </subcellularLocation>
</comment>
<evidence type="ECO:0000313" key="14">
    <source>
        <dbReference type="Proteomes" id="UP001501510"/>
    </source>
</evidence>
<keyword evidence="4 10" id="KW-0902">Two-component regulatory system</keyword>
<dbReference type="PANTHER" id="PTHR45526:SF1">
    <property type="entry name" value="TRANSCRIPTIONAL REGULATORY PROTEIN DCUR-RELATED"/>
    <property type="match status" value="1"/>
</dbReference>
<keyword evidence="3 11" id="KW-0597">Phosphoprotein</keyword>
<dbReference type="PANTHER" id="PTHR45526">
    <property type="entry name" value="TRANSCRIPTIONAL REGULATORY PROTEIN DPIA"/>
    <property type="match status" value="1"/>
</dbReference>
<dbReference type="SUPFAM" id="SSF52172">
    <property type="entry name" value="CheY-like"/>
    <property type="match status" value="1"/>
</dbReference>
<dbReference type="RefSeq" id="WP_343759522.1">
    <property type="nucleotide sequence ID" value="NZ_BAAACG010000006.1"/>
</dbReference>
<dbReference type="PROSITE" id="PS50110">
    <property type="entry name" value="RESPONSE_REGULATORY"/>
    <property type="match status" value="1"/>
</dbReference>
<name>A0ABN1JCG2_9CLOT</name>
<evidence type="ECO:0000256" key="7">
    <source>
        <dbReference type="ARBA" id="ARBA00023159"/>
    </source>
</evidence>
<feature type="domain" description="Response regulatory" evidence="12">
    <location>
        <begin position="3"/>
        <end position="119"/>
    </location>
</feature>
<dbReference type="InterPro" id="IPR011006">
    <property type="entry name" value="CheY-like_superfamily"/>
</dbReference>
<evidence type="ECO:0000256" key="11">
    <source>
        <dbReference type="PROSITE-ProRule" id="PRU00169"/>
    </source>
</evidence>
<accession>A0ABN1JCG2</accession>
<protein>
    <recommendedName>
        <fullName evidence="10">Transcriptional regulatory protein</fullName>
    </recommendedName>
</protein>
<keyword evidence="5 10" id="KW-0805">Transcription regulation</keyword>
<evidence type="ECO:0000256" key="6">
    <source>
        <dbReference type="ARBA" id="ARBA00023125"/>
    </source>
</evidence>
<keyword evidence="2 10" id="KW-0963">Cytoplasm</keyword>
<gene>
    <name evidence="13" type="primary">maeM</name>
    <name evidence="13" type="ORF">GCM10008906_10350</name>
</gene>
<dbReference type="Pfam" id="PF00072">
    <property type="entry name" value="Response_reg"/>
    <property type="match status" value="1"/>
</dbReference>
<keyword evidence="6 10" id="KW-0238">DNA-binding</keyword>
<evidence type="ECO:0000256" key="8">
    <source>
        <dbReference type="ARBA" id="ARBA00023163"/>
    </source>
</evidence>
<dbReference type="Gene3D" id="3.40.50.2300">
    <property type="match status" value="1"/>
</dbReference>
<evidence type="ECO:0000256" key="9">
    <source>
        <dbReference type="ARBA" id="ARBA00024867"/>
    </source>
</evidence>
<keyword evidence="14" id="KW-1185">Reference proteome</keyword>
<evidence type="ECO:0000256" key="4">
    <source>
        <dbReference type="ARBA" id="ARBA00023012"/>
    </source>
</evidence>
<evidence type="ECO:0000256" key="10">
    <source>
        <dbReference type="PIRNR" id="PIRNR006171"/>
    </source>
</evidence>
<feature type="modified residue" description="4-aspartylphosphate" evidence="11">
    <location>
        <position position="54"/>
    </location>
</feature>